<organism evidence="3 4">
    <name type="scientific">Cardiosporidium cionae</name>
    <dbReference type="NCBI Taxonomy" id="476202"/>
    <lineage>
        <taxon>Eukaryota</taxon>
        <taxon>Sar</taxon>
        <taxon>Alveolata</taxon>
        <taxon>Apicomplexa</taxon>
        <taxon>Aconoidasida</taxon>
        <taxon>Nephromycida</taxon>
        <taxon>Cardiosporidium</taxon>
    </lineage>
</organism>
<dbReference type="Pfam" id="PF03666">
    <property type="entry name" value="NPR3"/>
    <property type="match status" value="1"/>
</dbReference>
<comment type="similarity">
    <text evidence="1">Belongs to the NPR3 family.</text>
</comment>
<dbReference type="InterPro" id="IPR005365">
    <property type="entry name" value="Npr3"/>
</dbReference>
<sequence>MNEERNNDLDSCGSLNSRCFTEDQHHSTSQFGNKDDRYSYEEVEKFSVVLMFDSRVPINANVVDCEATVAKALKISEEKFGHLTIEVKKIFQVINEWSLRVDKKKLSHIRQKGASKYIEEMHSRLSKKLPNLKFDFTCPFVESDSSSTFIAGGSLRHLQDKLINASSLCRNLCNLFENLKKNGEARLLIDDWLNCHVSTSPKVVKECRSSSAIGLIQDHNVMKSKFPPDTTSIVRQLCESTKVQMSLSDLMTDLCLPVESITTVAQHMVYWGIAEVTEKVRDDQIYVIGSYVTDFVQSAKSAEFARKFDWCPFSLAEILSFFSQRQLATFKCENVNSESKPKLIFCAYIYPLKSHTHCLPFFVRLKSDKKAKRHIRSTVPLSIPSNILNEEYSNFNWNKNGVNSFDIKSERTPRWDGLPENPTIFYVSERIVTTLAKILRDSLVSMPSISRVTNIELLHIYLYIKEQLYLLEFLNDQVEDGKPKELKRTSNNTKEGNNNPFRNIPRLANFSMPRLWSSNDELEEDLLKDISDLTESVPPELFEAMRLLIDFSVYCFSQSKRQKGCPRTEAAFFYSQHASMHRTSNVPTKLSNLFTETQIFKQPGLLSSCFLNSYS</sequence>
<name>A0ABQ7JA34_9APIC</name>
<evidence type="ECO:0000313" key="4">
    <source>
        <dbReference type="Proteomes" id="UP000823046"/>
    </source>
</evidence>
<feature type="compositionally biased region" description="Polar residues" evidence="2">
    <location>
        <begin position="489"/>
        <end position="501"/>
    </location>
</feature>
<proteinExistence type="inferred from homology"/>
<reference evidence="3 4" key="1">
    <citation type="journal article" date="2020" name="bioRxiv">
        <title>Metabolic contributions of an alphaproteobacterial endosymbiont in the apicomplexan Cardiosporidium cionae.</title>
        <authorList>
            <person name="Hunter E.S."/>
            <person name="Paight C.J."/>
            <person name="Lane C.E."/>
        </authorList>
    </citation>
    <scope>NUCLEOTIDE SEQUENCE [LARGE SCALE GENOMIC DNA]</scope>
    <source>
        <strain evidence="3">ESH_2018</strain>
    </source>
</reference>
<evidence type="ECO:0000256" key="2">
    <source>
        <dbReference type="SAM" id="MobiDB-lite"/>
    </source>
</evidence>
<protein>
    <submittedName>
        <fullName evidence="3">Uncharacterized protein</fullName>
    </submittedName>
</protein>
<evidence type="ECO:0000313" key="3">
    <source>
        <dbReference type="EMBL" id="KAF8820856.1"/>
    </source>
</evidence>
<evidence type="ECO:0000256" key="1">
    <source>
        <dbReference type="RuleBase" id="RU368069"/>
    </source>
</evidence>
<accession>A0ABQ7JA34</accession>
<dbReference type="EMBL" id="JADAQX010000284">
    <property type="protein sequence ID" value="KAF8820856.1"/>
    <property type="molecule type" value="Genomic_DNA"/>
</dbReference>
<dbReference type="PANTHER" id="PTHR13153:SF5">
    <property type="entry name" value="GATOR COMPLEX PROTEIN NPRL3"/>
    <property type="match status" value="1"/>
</dbReference>
<keyword evidence="4" id="KW-1185">Reference proteome</keyword>
<dbReference type="PANTHER" id="PTHR13153">
    <property type="entry name" value="CGTHBA PROTEIN -14 GENE PROTEIN"/>
    <property type="match status" value="1"/>
</dbReference>
<feature type="region of interest" description="Disordered" evidence="2">
    <location>
        <begin position="481"/>
        <end position="503"/>
    </location>
</feature>
<comment type="caution">
    <text evidence="3">The sequence shown here is derived from an EMBL/GenBank/DDBJ whole genome shotgun (WGS) entry which is preliminary data.</text>
</comment>
<dbReference type="Proteomes" id="UP000823046">
    <property type="component" value="Unassembled WGS sequence"/>
</dbReference>
<gene>
    <name evidence="3" type="ORF">IE077_004419</name>
</gene>